<feature type="transmembrane region" description="Helical" evidence="1">
    <location>
        <begin position="258"/>
        <end position="283"/>
    </location>
</feature>
<evidence type="ECO:0008006" key="4">
    <source>
        <dbReference type="Google" id="ProtNLM"/>
    </source>
</evidence>
<accession>A0ABU4IQ92</accession>
<feature type="transmembrane region" description="Helical" evidence="1">
    <location>
        <begin position="154"/>
        <end position="171"/>
    </location>
</feature>
<dbReference type="EMBL" id="JAWRCP010000001">
    <property type="protein sequence ID" value="MDW6091567.1"/>
    <property type="molecule type" value="Genomic_DNA"/>
</dbReference>
<name>A0ABU4IQ92_9VIBR</name>
<dbReference type="Proteomes" id="UP001279860">
    <property type="component" value="Unassembled WGS sequence"/>
</dbReference>
<feature type="transmembrane region" description="Helical" evidence="1">
    <location>
        <begin position="211"/>
        <end position="230"/>
    </location>
</feature>
<comment type="caution">
    <text evidence="2">The sequence shown here is derived from an EMBL/GenBank/DDBJ whole genome shotgun (WGS) entry which is preliminary data.</text>
</comment>
<keyword evidence="1" id="KW-0812">Transmembrane</keyword>
<keyword evidence="3" id="KW-1185">Reference proteome</keyword>
<feature type="transmembrane region" description="Helical" evidence="1">
    <location>
        <begin position="12"/>
        <end position="30"/>
    </location>
</feature>
<feature type="transmembrane region" description="Helical" evidence="1">
    <location>
        <begin position="177"/>
        <end position="199"/>
    </location>
</feature>
<feature type="transmembrane region" description="Helical" evidence="1">
    <location>
        <begin position="42"/>
        <end position="69"/>
    </location>
</feature>
<proteinExistence type="predicted"/>
<keyword evidence="1" id="KW-1133">Transmembrane helix</keyword>
<protein>
    <recommendedName>
        <fullName evidence="4">Flippase-like domain-containing protein</fullName>
    </recommendedName>
</protein>
<reference evidence="2 3" key="1">
    <citation type="submission" date="2023-11" db="EMBL/GenBank/DDBJ databases">
        <title>Plant-associative lifestyle of Vibrio porteresiae and its evolutionary dynamics.</title>
        <authorList>
            <person name="Rameshkumar N."/>
            <person name="Kirti K."/>
        </authorList>
    </citation>
    <scope>NUCLEOTIDE SEQUENCE [LARGE SCALE GENOMIC DNA]</scope>
    <source>
        <strain evidence="2 3">MSSRF7</strain>
    </source>
</reference>
<keyword evidence="1" id="KW-0472">Membrane</keyword>
<feature type="transmembrane region" description="Helical" evidence="1">
    <location>
        <begin position="127"/>
        <end position="147"/>
    </location>
</feature>
<evidence type="ECO:0000256" key="1">
    <source>
        <dbReference type="SAM" id="Phobius"/>
    </source>
</evidence>
<evidence type="ECO:0000313" key="3">
    <source>
        <dbReference type="Proteomes" id="UP001279860"/>
    </source>
</evidence>
<dbReference type="RefSeq" id="WP_318584322.1">
    <property type="nucleotide sequence ID" value="NZ_JAWRCP010000001.1"/>
</dbReference>
<gene>
    <name evidence="2" type="ORF">SBX64_03220</name>
</gene>
<organism evidence="2 3">
    <name type="scientific">Vibrio rhizosphaerae</name>
    <dbReference type="NCBI Taxonomy" id="398736"/>
    <lineage>
        <taxon>Bacteria</taxon>
        <taxon>Pseudomonadati</taxon>
        <taxon>Pseudomonadota</taxon>
        <taxon>Gammaproteobacteria</taxon>
        <taxon>Vibrionales</taxon>
        <taxon>Vibrionaceae</taxon>
        <taxon>Vibrio</taxon>
    </lineage>
</organism>
<sequence length="292" mass="32329">MPLSLKSLLHTLGATLAVIGIIFISIRLYSYWSELDFYRITLLDWLLIVALAIIYCIINVFLAFSWWHILCHLRGGGNRILSVKIYGMSQLAKYVPGNIFHLAGRQVLGMASGIKASTLAKSTVLELIFIAGAGAIFGFLVLPILFLNFSEVDGIFIFFTLFILVLIALWQSQGKHLVYSFCYHVSFLTVSGAVFFALLSMNDMNEQSISFHQAPIIIGAYVISWLGGLVTPGSPAGVGVRELILLFLLKNYIIETDLLMAIILARLVTVIGDLFFFVVTLLIPNKSGRSEI</sequence>
<evidence type="ECO:0000313" key="2">
    <source>
        <dbReference type="EMBL" id="MDW6091567.1"/>
    </source>
</evidence>